<dbReference type="InterPro" id="IPR046341">
    <property type="entry name" value="SET_dom_sf"/>
</dbReference>
<keyword evidence="3" id="KW-0479">Metal-binding</keyword>
<keyword evidence="2" id="KW-0539">Nucleus</keyword>
<dbReference type="PANTHER" id="PTHR16516:SF5">
    <property type="entry name" value="ZINC FINGER PROTEIN 488"/>
    <property type="match status" value="1"/>
</dbReference>
<dbReference type="PANTHER" id="PTHR16516">
    <property type="entry name" value="AGAP007109-PA"/>
    <property type="match status" value="1"/>
</dbReference>
<dbReference type="Pfam" id="PF21549">
    <property type="entry name" value="PRDM2_PR"/>
    <property type="match status" value="1"/>
</dbReference>
<organism evidence="7 8">
    <name type="scientific">Coregonus suidteri</name>
    <dbReference type="NCBI Taxonomy" id="861788"/>
    <lineage>
        <taxon>Eukaryota</taxon>
        <taxon>Metazoa</taxon>
        <taxon>Chordata</taxon>
        <taxon>Craniata</taxon>
        <taxon>Vertebrata</taxon>
        <taxon>Euteleostomi</taxon>
        <taxon>Actinopterygii</taxon>
        <taxon>Neopterygii</taxon>
        <taxon>Teleostei</taxon>
        <taxon>Protacanthopterygii</taxon>
        <taxon>Salmoniformes</taxon>
        <taxon>Salmonidae</taxon>
        <taxon>Coregoninae</taxon>
        <taxon>Coregonus</taxon>
    </lineage>
</organism>
<dbReference type="AlphaFoldDB" id="A0AAN8KKT3"/>
<comment type="caution">
    <text evidence="7">The sequence shown here is derived from an EMBL/GenBank/DDBJ whole genome shotgun (WGS) entry which is preliminary data.</text>
</comment>
<evidence type="ECO:0000259" key="6">
    <source>
        <dbReference type="PROSITE" id="PS50280"/>
    </source>
</evidence>
<reference evidence="7 8" key="1">
    <citation type="submission" date="2021-04" db="EMBL/GenBank/DDBJ databases">
        <authorList>
            <person name="De Guttry C."/>
            <person name="Zahm M."/>
            <person name="Klopp C."/>
            <person name="Cabau C."/>
            <person name="Louis A."/>
            <person name="Berthelot C."/>
            <person name="Parey E."/>
            <person name="Roest Crollius H."/>
            <person name="Montfort J."/>
            <person name="Robinson-Rechavi M."/>
            <person name="Bucao C."/>
            <person name="Bouchez O."/>
            <person name="Gislard M."/>
            <person name="Lluch J."/>
            <person name="Milhes M."/>
            <person name="Lampietro C."/>
            <person name="Lopez Roques C."/>
            <person name="Donnadieu C."/>
            <person name="Braasch I."/>
            <person name="Desvignes T."/>
            <person name="Postlethwait J."/>
            <person name="Bobe J."/>
            <person name="Wedekind C."/>
            <person name="Guiguen Y."/>
        </authorList>
    </citation>
    <scope>NUCLEOTIDE SEQUENCE [LARGE SCALE GENOMIC DNA]</scope>
    <source>
        <strain evidence="7">Cs_M1</strain>
        <tissue evidence="7">Blood</tissue>
    </source>
</reference>
<accession>A0AAN8KKT3</accession>
<evidence type="ECO:0000313" key="8">
    <source>
        <dbReference type="Proteomes" id="UP001356427"/>
    </source>
</evidence>
<dbReference type="GO" id="GO:0006355">
    <property type="term" value="P:regulation of DNA-templated transcription"/>
    <property type="evidence" value="ECO:0007669"/>
    <property type="project" value="TreeGrafter"/>
</dbReference>
<sequence length="683" mass="77892">MLDGNSNRRKENRYTGKSVPADNQPPRGHTEPHATSTTSRLTMDHSFLPRSLWTSEGKFLQHHATDLYTSVHVTRNIPAGAQFGPCVLQNTFYDTIAFIALKSCDKRSKSYVFRVDPEAMRSSALVLSWLRLVQAACGREEQNTEAFLKGGQLYFRTTRDIRQEEELLVWYDQELSHLLGFTDISTRGHNEELKCATCNQVFKNEHPYLAHCRFLCAQVKYDALSREAYEHKHMEIKRQRRVTDFHNIARDLEHKRYGASEDAEISPRKWKHEETGYPRWRKPVLLEKTNISNNNNITQISRDYRLTAPESTGSSLKLKAEKYQLNKDHVECKNSAFTEVGATKMSFTHEKEKPTEADSETVREMSSDLNSNSNSSAFSFVLRSGQEEQKSAFCKPCKRTSNGSTAHPSNTLPAPSTRLEDVRDVFTSKTVLGYNNLLASNMNGDLSRAQTLPTPVTGNAFPYAPEHWSRSIGDQLQTTSSLTILPPTFTTIGVSVQNWCAKCNLSFRMTSDLVLHMRSHHKKEFAAESQVRRRREEKLTCPICHEFFRERHHLSRHMTWHQPPILLQSSGHLRCKVPLHHYSIIDVGAYGREGDEGIFSRSKFGSQLIAGQLPLPRPECLPGTQTLSPYVLVGDKPDVTISRFRGSSGLDDAKKIYNYRHSRARRISENCFVVLAARWRILG</sequence>
<dbReference type="PROSITE" id="PS50280">
    <property type="entry name" value="SET"/>
    <property type="match status" value="1"/>
</dbReference>
<dbReference type="Proteomes" id="UP001356427">
    <property type="component" value="Unassembled WGS sequence"/>
</dbReference>
<comment type="subcellular location">
    <subcellularLocation>
        <location evidence="1">Nucleus</location>
    </subcellularLocation>
</comment>
<dbReference type="SUPFAM" id="SSF82199">
    <property type="entry name" value="SET domain"/>
    <property type="match status" value="1"/>
</dbReference>
<keyword evidence="3" id="KW-0862">Zinc</keyword>
<gene>
    <name evidence="7" type="ORF">J4Q44_G00357040</name>
</gene>
<feature type="domain" description="C2H2-type" evidence="5">
    <location>
        <begin position="539"/>
        <end position="561"/>
    </location>
</feature>
<dbReference type="InterPro" id="IPR036236">
    <property type="entry name" value="Znf_C2H2_sf"/>
</dbReference>
<feature type="region of interest" description="Disordered" evidence="4">
    <location>
        <begin position="1"/>
        <end position="41"/>
    </location>
</feature>
<keyword evidence="8" id="KW-1185">Reference proteome</keyword>
<evidence type="ECO:0008006" key="9">
    <source>
        <dbReference type="Google" id="ProtNLM"/>
    </source>
</evidence>
<dbReference type="SUPFAM" id="SSF57667">
    <property type="entry name" value="beta-beta-alpha zinc fingers"/>
    <property type="match status" value="1"/>
</dbReference>
<proteinExistence type="predicted"/>
<dbReference type="PROSITE" id="PS50157">
    <property type="entry name" value="ZINC_FINGER_C2H2_2"/>
    <property type="match status" value="2"/>
</dbReference>
<name>A0AAN8KKT3_9TELE</name>
<dbReference type="InterPro" id="IPR001214">
    <property type="entry name" value="SET_dom"/>
</dbReference>
<evidence type="ECO:0000313" key="7">
    <source>
        <dbReference type="EMBL" id="KAK6293378.1"/>
    </source>
</evidence>
<dbReference type="GO" id="GO:0005634">
    <property type="term" value="C:nucleus"/>
    <property type="evidence" value="ECO:0007669"/>
    <property type="project" value="UniProtKB-SubCell"/>
</dbReference>
<evidence type="ECO:0000256" key="1">
    <source>
        <dbReference type="ARBA" id="ARBA00004123"/>
    </source>
</evidence>
<feature type="domain" description="SET" evidence="6">
    <location>
        <begin position="39"/>
        <end position="172"/>
    </location>
</feature>
<evidence type="ECO:0000256" key="4">
    <source>
        <dbReference type="SAM" id="MobiDB-lite"/>
    </source>
</evidence>
<dbReference type="GO" id="GO:0008270">
    <property type="term" value="F:zinc ion binding"/>
    <property type="evidence" value="ECO:0007669"/>
    <property type="project" value="UniProtKB-KW"/>
</dbReference>
<dbReference type="InterPro" id="IPR052296">
    <property type="entry name" value="TR-Histone_Methyltrans"/>
</dbReference>
<evidence type="ECO:0000256" key="2">
    <source>
        <dbReference type="ARBA" id="ARBA00023242"/>
    </source>
</evidence>
<dbReference type="PROSITE" id="PS00028">
    <property type="entry name" value="ZINC_FINGER_C2H2_1"/>
    <property type="match status" value="2"/>
</dbReference>
<feature type="domain" description="C2H2-type" evidence="5">
    <location>
        <begin position="498"/>
        <end position="525"/>
    </location>
</feature>
<dbReference type="GO" id="GO:0014003">
    <property type="term" value="P:oligodendrocyte development"/>
    <property type="evidence" value="ECO:0007669"/>
    <property type="project" value="TreeGrafter"/>
</dbReference>
<keyword evidence="3" id="KW-0863">Zinc-finger</keyword>
<protein>
    <recommendedName>
        <fullName evidence="9">PR domain zinc finger protein 8</fullName>
    </recommendedName>
</protein>
<dbReference type="EMBL" id="JAGTTL010000036">
    <property type="protein sequence ID" value="KAK6293378.1"/>
    <property type="molecule type" value="Genomic_DNA"/>
</dbReference>
<dbReference type="Gene3D" id="3.30.160.60">
    <property type="entry name" value="Classic Zinc Finger"/>
    <property type="match status" value="1"/>
</dbReference>
<evidence type="ECO:0000259" key="5">
    <source>
        <dbReference type="PROSITE" id="PS50157"/>
    </source>
</evidence>
<dbReference type="InterPro" id="IPR013087">
    <property type="entry name" value="Znf_C2H2_type"/>
</dbReference>
<feature type="compositionally biased region" description="Basic and acidic residues" evidence="4">
    <location>
        <begin position="1"/>
        <end position="14"/>
    </location>
</feature>
<evidence type="ECO:0000256" key="3">
    <source>
        <dbReference type="PROSITE-ProRule" id="PRU00042"/>
    </source>
</evidence>
<dbReference type="SMART" id="SM00355">
    <property type="entry name" value="ZnF_C2H2"/>
    <property type="match status" value="3"/>
</dbReference>
<dbReference type="Gene3D" id="2.170.270.10">
    <property type="entry name" value="SET domain"/>
    <property type="match status" value="1"/>
</dbReference>